<sequence>MPPIPNFLALTLLIAAATATSQRTKCALECYDRCLATGTQLPSQCNCPVQNNSFRTCNSVAEKLSKADVASQIPSAIVEYLNAHTIKIALEELPSAFVYIFEFAIVGAAQPEDWKFAVASSHEPTVQFTVGDPCQDYQFRVFVVMRSTDPSTPYVLLRPRVIPRKLPPFAIDPAQITVAEPKPANNPEQLIVNVQWSLPKGFDDSDIYGYESPAVYPIQCKTPEEELSVPRIEILPGGGQMVVNLPSAILEARCRLWVEVRMLPKCARLQPFLVQKSLELDCDKNPTLEVCKRDAQPICTSVIDIWGTAGKATIMWSAPDQRNPLYYHVRYGPAQMQGTPPVATWQIVQKRDVKVQGTVKSFALDLVEDTDYGVQVCAIYSPHRQRAKLGLVPVTPFICTSCTNTPTHSVGRCGECTKIEPSDLVLESPDSAGALDDETEDATMAPRIVVPETHSQIPKPNEKRSQTVLRMEADLIVQETKDGNPMLRVENDVPTAKKIAAHAAEAKNIASEYPILHEELDTNSAIGGLNWGWEQLQKRLSDQQDATKTAESIITTLATSTESTQRTTHPVFTQEIRKLKDLPPGILTFDDFGGKSQTTVTSTTSTPTTTTVSSTSATTTKETPPPIPTTRPPTSLELKVAGIRTSDMHERRLPLPGFTFAERKEAECPQLTHITLSSGECIPKSMVNRVASSCLSKTVVNATWERDTNTLQVKSRDARQELARLQAVDAIFVEFGPVEPAVAQIAANLSIDGFAFSKSLTQHQRMVVPIQAKKNGLNQTLDLGENIYGIRLCPYNSTQIRNPFSQNWDGDGGNGDRSLQVIQVSRVHFSKRALLAGDHIPIPESYWNIVFTIGKIALLIVLVLIMSILVYLNCTKLKVLYDRKRTHYFRPYFVDPVHVTTVTRPYGADSMIHQDVGHVNPAITPTRSYSTQPAAGGVQMYAKRRNLL</sequence>
<comment type="caution">
    <text evidence="4">The sequence shown here is derived from an EMBL/GenBank/DDBJ whole genome shotgun (WGS) entry which is preliminary data.</text>
</comment>
<keyword evidence="2" id="KW-0472">Membrane</keyword>
<dbReference type="EMBL" id="CATQJA010002664">
    <property type="protein sequence ID" value="CAJ0582251.1"/>
    <property type="molecule type" value="Genomic_DNA"/>
</dbReference>
<accession>A0AA36D7P5</accession>
<evidence type="ECO:0000259" key="3">
    <source>
        <dbReference type="Pfam" id="PF24221"/>
    </source>
</evidence>
<feature type="compositionally biased region" description="Low complexity" evidence="1">
    <location>
        <begin position="598"/>
        <end position="622"/>
    </location>
</feature>
<reference evidence="4" key="1">
    <citation type="submission" date="2023-06" db="EMBL/GenBank/DDBJ databases">
        <authorList>
            <person name="Delattre M."/>
        </authorList>
    </citation>
    <scope>NUCLEOTIDE SEQUENCE</scope>
    <source>
        <strain evidence="4">AF72</strain>
    </source>
</reference>
<evidence type="ECO:0000313" key="4">
    <source>
        <dbReference type="EMBL" id="CAJ0582251.1"/>
    </source>
</evidence>
<dbReference type="InterPro" id="IPR057131">
    <property type="entry name" value="Fn3_nem"/>
</dbReference>
<dbReference type="AlphaFoldDB" id="A0AA36D7P5"/>
<keyword evidence="2" id="KW-1133">Transmembrane helix</keyword>
<feature type="domain" description="Fibronectin type-III" evidence="3">
    <location>
        <begin position="295"/>
        <end position="419"/>
    </location>
</feature>
<keyword evidence="2" id="KW-0812">Transmembrane</keyword>
<evidence type="ECO:0000256" key="1">
    <source>
        <dbReference type="SAM" id="MobiDB-lite"/>
    </source>
</evidence>
<dbReference type="InterPro" id="IPR036116">
    <property type="entry name" value="FN3_sf"/>
</dbReference>
<evidence type="ECO:0000256" key="2">
    <source>
        <dbReference type="SAM" id="Phobius"/>
    </source>
</evidence>
<proteinExistence type="predicted"/>
<name>A0AA36D7P5_9BILA</name>
<organism evidence="4 5">
    <name type="scientific">Mesorhabditis spiculigera</name>
    <dbReference type="NCBI Taxonomy" id="96644"/>
    <lineage>
        <taxon>Eukaryota</taxon>
        <taxon>Metazoa</taxon>
        <taxon>Ecdysozoa</taxon>
        <taxon>Nematoda</taxon>
        <taxon>Chromadorea</taxon>
        <taxon>Rhabditida</taxon>
        <taxon>Rhabditina</taxon>
        <taxon>Rhabditomorpha</taxon>
        <taxon>Rhabditoidea</taxon>
        <taxon>Rhabditidae</taxon>
        <taxon>Mesorhabditinae</taxon>
        <taxon>Mesorhabditis</taxon>
    </lineage>
</organism>
<dbReference type="Proteomes" id="UP001177023">
    <property type="component" value="Unassembled WGS sequence"/>
</dbReference>
<protein>
    <recommendedName>
        <fullName evidence="3">Fibronectin type-III domain-containing protein</fullName>
    </recommendedName>
</protein>
<feature type="non-terminal residue" evidence="4">
    <location>
        <position position="948"/>
    </location>
</feature>
<evidence type="ECO:0000313" key="5">
    <source>
        <dbReference type="Proteomes" id="UP001177023"/>
    </source>
</evidence>
<feature type="transmembrane region" description="Helical" evidence="2">
    <location>
        <begin position="846"/>
        <end position="874"/>
    </location>
</feature>
<feature type="region of interest" description="Disordered" evidence="1">
    <location>
        <begin position="596"/>
        <end position="634"/>
    </location>
</feature>
<dbReference type="Pfam" id="PF24221">
    <property type="entry name" value="Fn3_nematode"/>
    <property type="match status" value="1"/>
</dbReference>
<gene>
    <name evidence="4" type="ORF">MSPICULIGERA_LOCUS20391</name>
</gene>
<keyword evidence="5" id="KW-1185">Reference proteome</keyword>
<dbReference type="SUPFAM" id="SSF49265">
    <property type="entry name" value="Fibronectin type III"/>
    <property type="match status" value="1"/>
</dbReference>